<evidence type="ECO:0000259" key="2">
    <source>
        <dbReference type="Pfam" id="PF14438"/>
    </source>
</evidence>
<organism evidence="3 4">
    <name type="scientific">Gossypium arboreum</name>
    <name type="common">Tree cotton</name>
    <name type="synonym">Gossypium nanking</name>
    <dbReference type="NCBI Taxonomy" id="29729"/>
    <lineage>
        <taxon>Eukaryota</taxon>
        <taxon>Viridiplantae</taxon>
        <taxon>Streptophyta</taxon>
        <taxon>Embryophyta</taxon>
        <taxon>Tracheophyta</taxon>
        <taxon>Spermatophyta</taxon>
        <taxon>Magnoliopsida</taxon>
        <taxon>eudicotyledons</taxon>
        <taxon>Gunneridae</taxon>
        <taxon>Pentapetalae</taxon>
        <taxon>rosids</taxon>
        <taxon>malvids</taxon>
        <taxon>Malvales</taxon>
        <taxon>Malvaceae</taxon>
        <taxon>Malvoideae</taxon>
        <taxon>Gossypium</taxon>
    </lineage>
</organism>
<feature type="transmembrane region" description="Helical" evidence="1">
    <location>
        <begin position="12"/>
        <end position="30"/>
    </location>
</feature>
<keyword evidence="1" id="KW-0812">Transmembrane</keyword>
<evidence type="ECO:0000313" key="3">
    <source>
        <dbReference type="EMBL" id="KAK5844742.1"/>
    </source>
</evidence>
<dbReference type="EMBL" id="JARKNE010000001">
    <property type="protein sequence ID" value="KAK5844742.1"/>
    <property type="molecule type" value="Genomic_DNA"/>
</dbReference>
<keyword evidence="1" id="KW-1133">Transmembrane helix</keyword>
<evidence type="ECO:0000256" key="1">
    <source>
        <dbReference type="SAM" id="Phobius"/>
    </source>
</evidence>
<keyword evidence="4" id="KW-1185">Reference proteome</keyword>
<proteinExistence type="predicted"/>
<sequence length="150" mass="16372">MELKNRVEEENCFMNEALLLATMYILGLPGDVHLTDGSVYSGIFHTAAVEKEFGGFCFFFFWKAKLSKKGRCATNIANGSVLETPVILAGDLVQVVAKGVPLPFDGFAGNISHGNEEAAFEILSFSANPLNVTRKFNKSTMDKSKSNRKG</sequence>
<dbReference type="Proteomes" id="UP001358586">
    <property type="component" value="Chromosome 1"/>
</dbReference>
<reference evidence="3 4" key="1">
    <citation type="submission" date="2023-03" db="EMBL/GenBank/DDBJ databases">
        <title>WGS of Gossypium arboreum.</title>
        <authorList>
            <person name="Yu D."/>
        </authorList>
    </citation>
    <scope>NUCLEOTIDE SEQUENCE [LARGE SCALE GENOMIC DNA]</scope>
    <source>
        <tissue evidence="3">Leaf</tissue>
    </source>
</reference>
<gene>
    <name evidence="3" type="ORF">PVK06_000883</name>
</gene>
<dbReference type="InterPro" id="IPR025852">
    <property type="entry name" value="SM_dom_ATX"/>
</dbReference>
<dbReference type="PANTHER" id="PTHR12854">
    <property type="entry name" value="ATAXIN 2-RELATED"/>
    <property type="match status" value="1"/>
</dbReference>
<dbReference type="Pfam" id="PF14438">
    <property type="entry name" value="SM-ATX"/>
    <property type="match status" value="1"/>
</dbReference>
<feature type="domain" description="Ataxin 2 SM" evidence="2">
    <location>
        <begin position="15"/>
        <end position="98"/>
    </location>
</feature>
<comment type="caution">
    <text evidence="3">The sequence shown here is derived from an EMBL/GenBank/DDBJ whole genome shotgun (WGS) entry which is preliminary data.</text>
</comment>
<dbReference type="PANTHER" id="PTHR12854:SF12">
    <property type="entry name" value="POLYADENYLATE-BINDING PROTEIN INTERACTING PROTEIN"/>
    <property type="match status" value="1"/>
</dbReference>
<keyword evidence="1" id="KW-0472">Membrane</keyword>
<feature type="transmembrane region" description="Helical" evidence="1">
    <location>
        <begin position="42"/>
        <end position="62"/>
    </location>
</feature>
<accession>A0ABR0R0R0</accession>
<dbReference type="InterPro" id="IPR045117">
    <property type="entry name" value="ATXN2-like"/>
</dbReference>
<protein>
    <recommendedName>
        <fullName evidence="2">Ataxin 2 SM domain-containing protein</fullName>
    </recommendedName>
</protein>
<name>A0ABR0R0R0_GOSAR</name>
<evidence type="ECO:0000313" key="4">
    <source>
        <dbReference type="Proteomes" id="UP001358586"/>
    </source>
</evidence>